<name>A0A2P4ZC52_9HYPO</name>
<feature type="compositionally biased region" description="Low complexity" evidence="1">
    <location>
        <begin position="147"/>
        <end position="166"/>
    </location>
</feature>
<comment type="caution">
    <text evidence="2">The sequence shown here is derived from an EMBL/GenBank/DDBJ whole genome shotgun (WGS) entry which is preliminary data.</text>
</comment>
<keyword evidence="3" id="KW-1185">Reference proteome</keyword>
<evidence type="ECO:0000313" key="2">
    <source>
        <dbReference type="EMBL" id="PON21878.1"/>
    </source>
</evidence>
<sequence>MKPRKRALQKQRNGWQQSSGSRHSTPANNVIFTLLDEARQTSSHDTSFWTQNTQLRKKPVAFVSSGSHDPLTSPQVESEETEDSKQSTETPAAANEEPPQPDNVSSSEEVIVFKGRKHMKRKPQAPKIAQTAPKTLQTPEATRIPEEVQIPQETQTPEETQAPEATHIAEAAHIPETTHTPEATHIAEAPHNLKATHVQEITLTSIQTEIQAVERELSSEPRGPHIQENEASKEEVRDEDGEDSDGLFWPKKKSNKSRGRQKWGQDSEEDAILADYIANMRQNGEMMSETSEEDSDSSSSDDAGDHLSAPSGLKDEENVDIYSEAEYQPQKSLFGEPGDDLNKRESHSISRPSSQEKLKGKAATKGLTDTIKHSFTEVDYLEEQGDFDFMDWERPSVRRKKGKARRLLLGSDIDSDLEDRLQATYSNDRQRKAQRKREREELRATGMLGNRSQPDLLAKYRTGITANEAVDEIKTFLAGPHQTRIKSTADG</sequence>
<feature type="region of interest" description="Disordered" evidence="1">
    <location>
        <begin position="418"/>
        <end position="440"/>
    </location>
</feature>
<dbReference type="EMBL" id="JPDN02000044">
    <property type="protein sequence ID" value="PON21878.1"/>
    <property type="molecule type" value="Genomic_DNA"/>
</dbReference>
<gene>
    <name evidence="2" type="ORF">TGAM01_v209308</name>
</gene>
<feature type="region of interest" description="Disordered" evidence="1">
    <location>
        <begin position="212"/>
        <end position="365"/>
    </location>
</feature>
<accession>A0A2P4ZC52</accession>
<dbReference type="STRING" id="398673.A0A2P4ZC52"/>
<evidence type="ECO:0000256" key="1">
    <source>
        <dbReference type="SAM" id="MobiDB-lite"/>
    </source>
</evidence>
<dbReference type="RefSeq" id="XP_024404737.1">
    <property type="nucleotide sequence ID" value="XM_024550530.1"/>
</dbReference>
<dbReference type="GeneID" id="29981969"/>
<feature type="compositionally biased region" description="Polar residues" evidence="1">
    <location>
        <begin position="10"/>
        <end position="30"/>
    </location>
</feature>
<feature type="compositionally biased region" description="Basic and acidic residues" evidence="1">
    <location>
        <begin position="340"/>
        <end position="359"/>
    </location>
</feature>
<dbReference type="Proteomes" id="UP000054821">
    <property type="component" value="Unassembled WGS sequence"/>
</dbReference>
<proteinExistence type="predicted"/>
<feature type="region of interest" description="Disordered" evidence="1">
    <location>
        <begin position="60"/>
        <end position="195"/>
    </location>
</feature>
<feature type="region of interest" description="Disordered" evidence="1">
    <location>
        <begin position="1"/>
        <end position="30"/>
    </location>
</feature>
<dbReference type="AlphaFoldDB" id="A0A2P4ZC52"/>
<organism evidence="2 3">
    <name type="scientific">Trichoderma gamsii</name>
    <dbReference type="NCBI Taxonomy" id="398673"/>
    <lineage>
        <taxon>Eukaryota</taxon>
        <taxon>Fungi</taxon>
        <taxon>Dikarya</taxon>
        <taxon>Ascomycota</taxon>
        <taxon>Pezizomycotina</taxon>
        <taxon>Sordariomycetes</taxon>
        <taxon>Hypocreomycetidae</taxon>
        <taxon>Hypocreales</taxon>
        <taxon>Hypocreaceae</taxon>
        <taxon>Trichoderma</taxon>
    </lineage>
</organism>
<reference evidence="2 3" key="1">
    <citation type="journal article" date="2016" name="Genome Announc.">
        <title>Draft Whole-Genome Sequence of Trichoderma gamsii T6085, a Promising Biocontrol Agent of Fusarium Head Blight on Wheat.</title>
        <authorList>
            <person name="Baroncelli R."/>
            <person name="Zapparata A."/>
            <person name="Piaggeschi G."/>
            <person name="Sarrocco S."/>
            <person name="Vannacci G."/>
        </authorList>
    </citation>
    <scope>NUCLEOTIDE SEQUENCE [LARGE SCALE GENOMIC DNA]</scope>
    <source>
        <strain evidence="2 3">T6085</strain>
    </source>
</reference>
<feature type="compositionally biased region" description="Basic residues" evidence="1">
    <location>
        <begin position="250"/>
        <end position="261"/>
    </location>
</feature>
<evidence type="ECO:0000313" key="3">
    <source>
        <dbReference type="Proteomes" id="UP000054821"/>
    </source>
</evidence>
<feature type="compositionally biased region" description="Basic residues" evidence="1">
    <location>
        <begin position="114"/>
        <end position="124"/>
    </location>
</feature>
<feature type="compositionally biased region" description="Basic and acidic residues" evidence="1">
    <location>
        <begin position="212"/>
        <end position="236"/>
    </location>
</feature>
<protein>
    <submittedName>
        <fullName evidence="2">Uncharacterized protein</fullName>
    </submittedName>
</protein>
<feature type="compositionally biased region" description="Polar residues" evidence="1">
    <location>
        <begin position="64"/>
        <end position="76"/>
    </location>
</feature>